<sequence length="177" mass="19935">LGDCGAYITGQSTGSVYSPNYPGRYNNGLNCTWKIEVKRWENVWLTPVSFDLQENHDWLDVYKGEPDSLNLLGSFTGKDIPGELFVTDYIAHLLFHTDRHDIEDGFKIHFEEFDFMSVECPDPGVPNNGYRTGNSFTVGSVVLFGCDDGYVLLGQERLTCQSGIITMKWNFNVPGCE</sequence>
<dbReference type="SMART" id="SM00032">
    <property type="entry name" value="CCP"/>
    <property type="match status" value="1"/>
</dbReference>
<feature type="domain" description="Sushi" evidence="8">
    <location>
        <begin position="118"/>
        <end position="177"/>
    </location>
</feature>
<dbReference type="InterPro" id="IPR051277">
    <property type="entry name" value="SEZ6_CSMD_C4BPB_Regulators"/>
</dbReference>
<dbReference type="CDD" id="cd00041">
    <property type="entry name" value="CUB"/>
    <property type="match status" value="1"/>
</dbReference>
<dbReference type="SMART" id="SM00042">
    <property type="entry name" value="CUB"/>
    <property type="match status" value="1"/>
</dbReference>
<dbReference type="Gene3D" id="2.10.70.10">
    <property type="entry name" value="Complement Module, domain 1"/>
    <property type="match status" value="1"/>
</dbReference>
<evidence type="ECO:0000256" key="5">
    <source>
        <dbReference type="PROSITE-ProRule" id="PRU00059"/>
    </source>
</evidence>
<feature type="non-terminal residue" evidence="9">
    <location>
        <position position="177"/>
    </location>
</feature>
<reference evidence="9" key="1">
    <citation type="journal article" date="2008" name="Nature">
        <title>The amphioxus genome and the evolution of the chordate karyotype.</title>
        <authorList>
            <consortium name="US DOE Joint Genome Institute (JGI-PGF)"/>
            <person name="Putnam N.H."/>
            <person name="Butts T."/>
            <person name="Ferrier D.E.K."/>
            <person name="Furlong R.F."/>
            <person name="Hellsten U."/>
            <person name="Kawashima T."/>
            <person name="Robinson-Rechavi M."/>
            <person name="Shoguchi E."/>
            <person name="Terry A."/>
            <person name="Yu J.-K."/>
            <person name="Benito-Gutierrez E.L."/>
            <person name="Dubchak I."/>
            <person name="Garcia-Fernandez J."/>
            <person name="Gibson-Brown J.J."/>
            <person name="Grigoriev I.V."/>
            <person name="Horton A.C."/>
            <person name="de Jong P.J."/>
            <person name="Jurka J."/>
            <person name="Kapitonov V.V."/>
            <person name="Kohara Y."/>
            <person name="Kuroki Y."/>
            <person name="Lindquist E."/>
            <person name="Lucas S."/>
            <person name="Osoegawa K."/>
            <person name="Pennacchio L.A."/>
            <person name="Salamov A.A."/>
            <person name="Satou Y."/>
            <person name="Sauka-Spengler T."/>
            <person name="Schmutz J."/>
            <person name="Shin-I T."/>
            <person name="Toyoda A."/>
            <person name="Bronner-Fraser M."/>
            <person name="Fujiyama A."/>
            <person name="Holland L.Z."/>
            <person name="Holland P.W.H."/>
            <person name="Satoh N."/>
            <person name="Rokhsar D.S."/>
        </authorList>
    </citation>
    <scope>NUCLEOTIDE SEQUENCE [LARGE SCALE GENOMIC DNA]</scope>
    <source>
        <strain evidence="9">S238N-H82</strain>
        <tissue evidence="9">Testes</tissue>
    </source>
</reference>
<keyword evidence="2" id="KW-0732">Signal</keyword>
<dbReference type="PANTHER" id="PTHR45656">
    <property type="entry name" value="PROTEIN CBR-CLEC-78"/>
    <property type="match status" value="1"/>
</dbReference>
<dbReference type="InterPro" id="IPR035976">
    <property type="entry name" value="Sushi/SCR/CCP_sf"/>
</dbReference>
<keyword evidence="4 5" id="KW-1015">Disulfide bond</keyword>
<evidence type="ECO:0000313" key="9">
    <source>
        <dbReference type="EMBL" id="EEN45887.1"/>
    </source>
</evidence>
<evidence type="ECO:0000259" key="7">
    <source>
        <dbReference type="PROSITE" id="PS01180"/>
    </source>
</evidence>
<dbReference type="FunFam" id="2.10.70.10:FF:000002">
    <property type="entry name" value="CUB and Sushi multiple domains 3"/>
    <property type="match status" value="1"/>
</dbReference>
<dbReference type="InterPro" id="IPR000859">
    <property type="entry name" value="CUB_dom"/>
</dbReference>
<accession>C3ZNN5</accession>
<organism>
    <name type="scientific">Branchiostoma floridae</name>
    <name type="common">Florida lancelet</name>
    <name type="synonym">Amphioxus</name>
    <dbReference type="NCBI Taxonomy" id="7739"/>
    <lineage>
        <taxon>Eukaryota</taxon>
        <taxon>Metazoa</taxon>
        <taxon>Chordata</taxon>
        <taxon>Cephalochordata</taxon>
        <taxon>Leptocardii</taxon>
        <taxon>Amphioxiformes</taxon>
        <taxon>Branchiostomatidae</taxon>
        <taxon>Branchiostoma</taxon>
    </lineage>
</organism>
<evidence type="ECO:0008006" key="10">
    <source>
        <dbReference type="Google" id="ProtNLM"/>
    </source>
</evidence>
<feature type="disulfide bond" evidence="5">
    <location>
        <begin position="4"/>
        <end position="31"/>
    </location>
</feature>
<dbReference type="Pfam" id="PF00431">
    <property type="entry name" value="CUB"/>
    <property type="match status" value="1"/>
</dbReference>
<evidence type="ECO:0000256" key="4">
    <source>
        <dbReference type="ARBA" id="ARBA00023157"/>
    </source>
</evidence>
<dbReference type="PROSITE" id="PS50923">
    <property type="entry name" value="SUSHI"/>
    <property type="match status" value="1"/>
</dbReference>
<dbReference type="EMBL" id="GG666652">
    <property type="protein sequence ID" value="EEN45887.1"/>
    <property type="molecule type" value="Genomic_DNA"/>
</dbReference>
<keyword evidence="3" id="KW-0677">Repeat</keyword>
<dbReference type="SUPFAM" id="SSF49854">
    <property type="entry name" value="Spermadhesin, CUB domain"/>
    <property type="match status" value="1"/>
</dbReference>
<evidence type="ECO:0000256" key="2">
    <source>
        <dbReference type="ARBA" id="ARBA00022729"/>
    </source>
</evidence>
<dbReference type="InterPro" id="IPR000436">
    <property type="entry name" value="Sushi_SCR_CCP_dom"/>
</dbReference>
<dbReference type="Gene3D" id="2.60.120.290">
    <property type="entry name" value="Spermadhesin, CUB domain"/>
    <property type="match status" value="1"/>
</dbReference>
<feature type="domain" description="CUB" evidence="7">
    <location>
        <begin position="4"/>
        <end position="113"/>
    </location>
</feature>
<evidence type="ECO:0000259" key="8">
    <source>
        <dbReference type="PROSITE" id="PS50923"/>
    </source>
</evidence>
<dbReference type="InterPro" id="IPR035914">
    <property type="entry name" value="Sperma_CUB_dom_sf"/>
</dbReference>
<keyword evidence="1 6" id="KW-0768">Sushi</keyword>
<feature type="non-terminal residue" evidence="9">
    <location>
        <position position="1"/>
    </location>
</feature>
<name>C3ZNN5_BRAFL</name>
<evidence type="ECO:0000256" key="6">
    <source>
        <dbReference type="PROSITE-ProRule" id="PRU00302"/>
    </source>
</evidence>
<evidence type="ECO:0000256" key="3">
    <source>
        <dbReference type="ARBA" id="ARBA00022737"/>
    </source>
</evidence>
<dbReference type="PROSITE" id="PS01180">
    <property type="entry name" value="CUB"/>
    <property type="match status" value="1"/>
</dbReference>
<dbReference type="SUPFAM" id="SSF57535">
    <property type="entry name" value="Complement control module/SCR domain"/>
    <property type="match status" value="1"/>
</dbReference>
<dbReference type="FunFam" id="2.60.120.290:FF:000001">
    <property type="entry name" value="CUB and sushi domain-containing protein 3 isoform X1"/>
    <property type="match status" value="1"/>
</dbReference>
<protein>
    <recommendedName>
        <fullName evidence="10">CUB domain-containing protein</fullName>
    </recommendedName>
</protein>
<dbReference type="eggNOG" id="KOG4297">
    <property type="taxonomic scope" value="Eukaryota"/>
</dbReference>
<dbReference type="Pfam" id="PF00084">
    <property type="entry name" value="Sushi"/>
    <property type="match status" value="1"/>
</dbReference>
<proteinExistence type="predicted"/>
<dbReference type="CDD" id="cd00033">
    <property type="entry name" value="CCP"/>
    <property type="match status" value="1"/>
</dbReference>
<gene>
    <name evidence="9" type="ORF">BRAFLDRAFT_196397</name>
</gene>
<dbReference type="InParanoid" id="C3ZNN5"/>
<evidence type="ECO:0000256" key="1">
    <source>
        <dbReference type="ARBA" id="ARBA00022659"/>
    </source>
</evidence>
<dbReference type="AlphaFoldDB" id="C3ZNN5"/>
<dbReference type="PANTHER" id="PTHR45656:SF4">
    <property type="entry name" value="PROTEIN CBR-CLEC-78"/>
    <property type="match status" value="1"/>
</dbReference>
<comment type="caution">
    <text evidence="6">Lacks conserved residue(s) required for the propagation of feature annotation.</text>
</comment>